<evidence type="ECO:0000313" key="2">
    <source>
        <dbReference type="Proteomes" id="UP000250125"/>
    </source>
</evidence>
<evidence type="ECO:0000313" key="1">
    <source>
        <dbReference type="EMBL" id="ASJ09307.1"/>
    </source>
</evidence>
<dbReference type="InterPro" id="IPR019292">
    <property type="entry name" value="McrC"/>
</dbReference>
<reference evidence="1 2" key="1">
    <citation type="submission" date="2016-04" db="EMBL/GenBank/DDBJ databases">
        <title>Complete genome sequence of Thermococcus siculi type strain RG-20.</title>
        <authorList>
            <person name="Oger P.M."/>
        </authorList>
    </citation>
    <scope>NUCLEOTIDE SEQUENCE [LARGE SCALE GENOMIC DNA]</scope>
    <source>
        <strain evidence="1 2">RG-20</strain>
    </source>
</reference>
<name>A0A2Z2MRK7_9EURY</name>
<dbReference type="PANTHER" id="PTHR38733">
    <property type="entry name" value="PROTEIN MCRC"/>
    <property type="match status" value="1"/>
</dbReference>
<accession>A0A2Z2MRK7</accession>
<keyword evidence="1" id="KW-0378">Hydrolase</keyword>
<dbReference type="RefSeq" id="WP_088856535.1">
    <property type="nucleotide sequence ID" value="NZ_CP015103.1"/>
</dbReference>
<proteinExistence type="predicted"/>
<keyword evidence="1" id="KW-0255">Endonuclease</keyword>
<protein>
    <submittedName>
        <fullName evidence="1">Restriction endonuclease</fullName>
    </submittedName>
</protein>
<dbReference type="KEGG" id="tsl:A3L11_08725"/>
<organism evidence="1 2">
    <name type="scientific">Thermococcus siculi</name>
    <dbReference type="NCBI Taxonomy" id="72803"/>
    <lineage>
        <taxon>Archaea</taxon>
        <taxon>Methanobacteriati</taxon>
        <taxon>Methanobacteriota</taxon>
        <taxon>Thermococci</taxon>
        <taxon>Thermococcales</taxon>
        <taxon>Thermococcaceae</taxon>
        <taxon>Thermococcus</taxon>
    </lineage>
</organism>
<dbReference type="Proteomes" id="UP000250125">
    <property type="component" value="Chromosome"/>
</dbReference>
<gene>
    <name evidence="1" type="ORF">A3L11_08725</name>
</gene>
<dbReference type="OrthoDB" id="91413at2157"/>
<dbReference type="PANTHER" id="PTHR38733:SF1">
    <property type="entry name" value="TYPE IV METHYL-DIRECTED RESTRICTION ENZYME ECOKMCRBC"/>
    <property type="match status" value="1"/>
</dbReference>
<keyword evidence="2" id="KW-1185">Reference proteome</keyword>
<dbReference type="REBASE" id="210323">
    <property type="entry name" value="TsiRG20McrBCP"/>
</dbReference>
<keyword evidence="1" id="KW-0540">Nuclease</keyword>
<dbReference type="AlphaFoldDB" id="A0A2Z2MRK7"/>
<dbReference type="Pfam" id="PF10117">
    <property type="entry name" value="McrBC"/>
    <property type="match status" value="1"/>
</dbReference>
<dbReference type="GeneID" id="33318315"/>
<sequence length="464" mass="53659">MKVITLYEFQRRYLQSLSAEGIDVSPGELQRFFDFINETYGGDHDVLSLNYDIKKRDYYIKAHGSVGFAYYFGRTPFMMQVLPRPYRNDPDEKRSITFFLNLLNLSGGLGMGPRDIESAASAYTEGSKTLHELFFYLYVSLLGREVFRGMYREYRETEDNTKTIRGRVLLSRLVRRNPMYASVPVRHTYLSTDSAMNRVLKAALETTIRNSEWKGVRKAAETLLGHFHEVSNLRPNDVVRVVPNPLNERFLPAYKLAKLIIFGFNERGWEKNFHPGIFIGMDRLFEDLVYHTVRAVLDGYGVVYKQYSLPHVVKDAAEIESKAGAIFTFGAPLPDILIRTDSGNCIIEVKYRSLSVRIRDRWQRKLVRNSNELYQVYTYSKLSGGGAVIVYPRLKGVYNSWLQDIFGDDREVFQFFDGTPFGVFGYELSRIGYDVIITKNGVVLDEKLKRELREFLLEFCKGNK</sequence>
<dbReference type="EMBL" id="CP015103">
    <property type="protein sequence ID" value="ASJ09307.1"/>
    <property type="molecule type" value="Genomic_DNA"/>
</dbReference>
<dbReference type="GO" id="GO:0004519">
    <property type="term" value="F:endonuclease activity"/>
    <property type="evidence" value="ECO:0007669"/>
    <property type="project" value="UniProtKB-KW"/>
</dbReference>